<feature type="compositionally biased region" description="Basic residues" evidence="1">
    <location>
        <begin position="183"/>
        <end position="197"/>
    </location>
</feature>
<feature type="compositionally biased region" description="Basic residues" evidence="1">
    <location>
        <begin position="156"/>
        <end position="168"/>
    </location>
</feature>
<sequence length="489" mass="53211">GHTSAHRCPSGQHPRIRRLRDRRSHQADPGGELRPGPRARRDHRAQALPFRPYLPLPQGRGGEARIGHLEDLGRPPRGEAGERHRGHRHRPHRHLCRPLEIPARHRPAGIRRRGRPPRPDRDAAEAPSGGGAVRCRAQAPPAHAAGDHRRGDERARRRHPGHPHHHRPALPAPHPALAGRRAGPGRRRADRRRHPRLRQAAGGDAAGRDHRRPRRRQPRGPDGLQRGGRRPRRGREPDPPHQRRRPRDGHDADRLRLRPPRPHPHGRGGDGDPRPHRPPRRPGPDRGAPAPARPRPRRARPPPPHAGRARPARPAEHPRRHAPAAGGPGGAAGPRPARPGAAEARGAVPAGAAPPASARGDRRPAGGDRPSAGARPRRLAADRGARADLPCTRPLQRPPGRGAGTREAGAAGGAGGAAGKRLLPIRPLPGLRPGPRRRGRAHHQRHRRAPRRSPCPHLRRWRGAGDRRWGQVSTEAPDAGQAGAGDPSV</sequence>
<feature type="compositionally biased region" description="Basic and acidic residues" evidence="1">
    <location>
        <begin position="145"/>
        <end position="155"/>
    </location>
</feature>
<feature type="compositionally biased region" description="Basic and acidic residues" evidence="1">
    <location>
        <begin position="62"/>
        <end position="83"/>
    </location>
</feature>
<keyword evidence="2" id="KW-0378">Hydrolase</keyword>
<protein>
    <submittedName>
        <fullName evidence="2">Exodeoxyribonuclease VII large subunit</fullName>
        <ecNumber evidence="2">3.1.11.6</ecNumber>
    </submittedName>
</protein>
<feature type="compositionally biased region" description="Basic residues" evidence="1">
    <location>
        <begin position="434"/>
        <end position="451"/>
    </location>
</feature>
<reference evidence="2" key="1">
    <citation type="submission" date="2020-02" db="EMBL/GenBank/DDBJ databases">
        <authorList>
            <person name="Meier V. D."/>
        </authorList>
    </citation>
    <scope>NUCLEOTIDE SEQUENCE</scope>
    <source>
        <strain evidence="2">AVDCRST_MAG27</strain>
    </source>
</reference>
<feature type="compositionally biased region" description="Low complexity" evidence="1">
    <location>
        <begin position="333"/>
        <end position="358"/>
    </location>
</feature>
<dbReference type="GO" id="GO:0008855">
    <property type="term" value="F:exodeoxyribonuclease VII activity"/>
    <property type="evidence" value="ECO:0007669"/>
    <property type="project" value="UniProtKB-EC"/>
</dbReference>
<feature type="compositionally biased region" description="Basic residues" evidence="1">
    <location>
        <begin position="209"/>
        <end position="218"/>
    </location>
</feature>
<feature type="compositionally biased region" description="Low complexity" evidence="1">
    <location>
        <begin position="476"/>
        <end position="489"/>
    </location>
</feature>
<dbReference type="EMBL" id="CADCTD010000036">
    <property type="protein sequence ID" value="CAA9229310.1"/>
    <property type="molecule type" value="Genomic_DNA"/>
</dbReference>
<name>A0A6J4HQW1_9PROT</name>
<organism evidence="2">
    <name type="scientific">uncultured Craurococcus sp</name>
    <dbReference type="NCBI Taxonomy" id="1135998"/>
    <lineage>
        <taxon>Bacteria</taxon>
        <taxon>Pseudomonadati</taxon>
        <taxon>Pseudomonadota</taxon>
        <taxon>Alphaproteobacteria</taxon>
        <taxon>Acetobacterales</taxon>
        <taxon>Acetobacteraceae</taxon>
        <taxon>Craurococcus</taxon>
        <taxon>environmental samples</taxon>
    </lineage>
</organism>
<feature type="region of interest" description="Disordered" evidence="1">
    <location>
        <begin position="1"/>
        <end position="489"/>
    </location>
</feature>
<evidence type="ECO:0000256" key="1">
    <source>
        <dbReference type="SAM" id="MobiDB-lite"/>
    </source>
</evidence>
<feature type="compositionally biased region" description="Basic residues" evidence="1">
    <location>
        <begin position="257"/>
        <end position="266"/>
    </location>
</feature>
<gene>
    <name evidence="2" type="ORF">AVDCRST_MAG27-878</name>
</gene>
<feature type="compositionally biased region" description="Basic residues" evidence="1">
    <location>
        <begin position="14"/>
        <end position="23"/>
    </location>
</feature>
<feature type="non-terminal residue" evidence="2">
    <location>
        <position position="1"/>
    </location>
</feature>
<accession>A0A6J4HQW1</accession>
<dbReference type="AlphaFoldDB" id="A0A6J4HQW1"/>
<feature type="compositionally biased region" description="Basic residues" evidence="1">
    <location>
        <begin position="84"/>
        <end position="96"/>
    </location>
</feature>
<feature type="compositionally biased region" description="Basic residues" evidence="1">
    <location>
        <begin position="104"/>
        <end position="116"/>
    </location>
</feature>
<dbReference type="EC" id="3.1.11.6" evidence="2"/>
<proteinExistence type="predicted"/>
<evidence type="ECO:0000313" key="2">
    <source>
        <dbReference type="EMBL" id="CAA9229310.1"/>
    </source>
</evidence>
<feature type="non-terminal residue" evidence="2">
    <location>
        <position position="489"/>
    </location>
</feature>